<dbReference type="PANTHER" id="PTHR11085">
    <property type="entry name" value="NAD-DEPENDENT PROTEIN DEACYLASE SIRTUIN-5, MITOCHONDRIAL-RELATED"/>
    <property type="match status" value="1"/>
</dbReference>
<evidence type="ECO:0000313" key="7">
    <source>
        <dbReference type="Proteomes" id="UP000268727"/>
    </source>
</evidence>
<feature type="domain" description="Deacetylase sirtuin-type" evidence="5">
    <location>
        <begin position="1"/>
        <end position="233"/>
    </location>
</feature>
<dbReference type="RefSeq" id="WP_211348346.1">
    <property type="nucleotide sequence ID" value="NZ_RJKM01000001.1"/>
</dbReference>
<dbReference type="EC" id="2.3.1.286" evidence="1"/>
<dbReference type="Proteomes" id="UP000268727">
    <property type="component" value="Unassembled WGS sequence"/>
</dbReference>
<dbReference type="InterPro" id="IPR003000">
    <property type="entry name" value="Sirtuin"/>
</dbReference>
<evidence type="ECO:0000259" key="5">
    <source>
        <dbReference type="PROSITE" id="PS50305"/>
    </source>
</evidence>
<dbReference type="InterPro" id="IPR050134">
    <property type="entry name" value="NAD-dep_sirtuin_deacylases"/>
</dbReference>
<dbReference type="PROSITE" id="PS50305">
    <property type="entry name" value="SIRTUIN"/>
    <property type="match status" value="1"/>
</dbReference>
<evidence type="ECO:0000256" key="4">
    <source>
        <dbReference type="PROSITE-ProRule" id="PRU00236"/>
    </source>
</evidence>
<dbReference type="Pfam" id="PF02146">
    <property type="entry name" value="SIR2"/>
    <property type="match status" value="1"/>
</dbReference>
<protein>
    <recommendedName>
        <fullName evidence="1">protein acetyllysine N-acetyltransferase</fullName>
        <ecNumber evidence="1">2.3.1.286</ecNumber>
    </recommendedName>
</protein>
<keyword evidence="3" id="KW-0520">NAD</keyword>
<organism evidence="6 7">
    <name type="scientific">Saccharothrix texasensis</name>
    <dbReference type="NCBI Taxonomy" id="103734"/>
    <lineage>
        <taxon>Bacteria</taxon>
        <taxon>Bacillati</taxon>
        <taxon>Actinomycetota</taxon>
        <taxon>Actinomycetes</taxon>
        <taxon>Pseudonocardiales</taxon>
        <taxon>Pseudonocardiaceae</taxon>
        <taxon>Saccharothrix</taxon>
    </lineage>
</organism>
<evidence type="ECO:0000313" key="6">
    <source>
        <dbReference type="EMBL" id="ROP42342.1"/>
    </source>
</evidence>
<evidence type="ECO:0000256" key="2">
    <source>
        <dbReference type="ARBA" id="ARBA00022679"/>
    </source>
</evidence>
<proteinExistence type="predicted"/>
<reference evidence="6 7" key="1">
    <citation type="submission" date="2018-11" db="EMBL/GenBank/DDBJ databases">
        <title>Sequencing the genomes of 1000 actinobacteria strains.</title>
        <authorList>
            <person name="Klenk H.-P."/>
        </authorList>
    </citation>
    <scope>NUCLEOTIDE SEQUENCE [LARGE SCALE GENOMIC DNA]</scope>
    <source>
        <strain evidence="6 7">DSM 44231</strain>
    </source>
</reference>
<dbReference type="CDD" id="cd01407">
    <property type="entry name" value="SIR2-fam"/>
    <property type="match status" value="1"/>
</dbReference>
<dbReference type="EMBL" id="RJKM01000001">
    <property type="protein sequence ID" value="ROP42342.1"/>
    <property type="molecule type" value="Genomic_DNA"/>
</dbReference>
<dbReference type="Gene3D" id="2.20.28.200">
    <property type="match status" value="1"/>
</dbReference>
<keyword evidence="2" id="KW-0808">Transferase</keyword>
<dbReference type="AlphaFoldDB" id="A0A3N1HJA0"/>
<dbReference type="GO" id="GO:0070403">
    <property type="term" value="F:NAD+ binding"/>
    <property type="evidence" value="ECO:0007669"/>
    <property type="project" value="InterPro"/>
</dbReference>
<dbReference type="InterPro" id="IPR029035">
    <property type="entry name" value="DHS-like_NAD/FAD-binding_dom"/>
</dbReference>
<dbReference type="InterPro" id="IPR026590">
    <property type="entry name" value="Ssirtuin_cat_dom"/>
</dbReference>
<feature type="active site" description="Proton acceptor" evidence="4">
    <location>
        <position position="100"/>
    </location>
</feature>
<keyword evidence="7" id="KW-1185">Reference proteome</keyword>
<feature type="binding site" evidence="4">
    <location>
        <position position="111"/>
    </location>
    <ligand>
        <name>Zn(2+)</name>
        <dbReference type="ChEBI" id="CHEBI:29105"/>
    </ligand>
</feature>
<feature type="binding site" evidence="4">
    <location>
        <position position="108"/>
    </location>
    <ligand>
        <name>Zn(2+)</name>
        <dbReference type="ChEBI" id="CHEBI:29105"/>
    </ligand>
</feature>
<evidence type="ECO:0000256" key="3">
    <source>
        <dbReference type="ARBA" id="ARBA00023027"/>
    </source>
</evidence>
<sequence>MSARDVMALARRITALTGAGVSLESGVVRFRFDASAFLTSARVRREVWESWLDDPLWTAEPNAAHRALAGLQRAGRVRSLLTQNVDGLHQRAGSPVVELHGTMSRVVCVSCGAVGAMGEALARVRGGEVPPDCAVCGGVLRPAAVAFGEPLPDDVLRTARMAVLDCDVMLVAGTSLTVEPAAQLVPLAAKAGAAVVICSLDPTPYDSLAAAVVREPAASALPELAAVPVVATGPIRTWGDPSTW</sequence>
<accession>A0A3N1HJA0</accession>
<evidence type="ECO:0000256" key="1">
    <source>
        <dbReference type="ARBA" id="ARBA00012928"/>
    </source>
</evidence>
<dbReference type="PANTHER" id="PTHR11085:SF4">
    <property type="entry name" value="NAD-DEPENDENT PROTEIN DEACYLASE"/>
    <property type="match status" value="1"/>
</dbReference>
<keyword evidence="4" id="KW-0479">Metal-binding</keyword>
<keyword evidence="4" id="KW-0862">Zinc</keyword>
<gene>
    <name evidence="6" type="ORF">EDD40_7841</name>
</gene>
<dbReference type="GO" id="GO:0046872">
    <property type="term" value="F:metal ion binding"/>
    <property type="evidence" value="ECO:0007669"/>
    <property type="project" value="UniProtKB-KW"/>
</dbReference>
<dbReference type="SUPFAM" id="SSF52467">
    <property type="entry name" value="DHS-like NAD/FAD-binding domain"/>
    <property type="match status" value="1"/>
</dbReference>
<dbReference type="GO" id="GO:0017136">
    <property type="term" value="F:histone deacetylase activity, NAD-dependent"/>
    <property type="evidence" value="ECO:0007669"/>
    <property type="project" value="TreeGrafter"/>
</dbReference>
<feature type="binding site" evidence="4">
    <location>
        <position position="136"/>
    </location>
    <ligand>
        <name>Zn(2+)</name>
        <dbReference type="ChEBI" id="CHEBI:29105"/>
    </ligand>
</feature>
<feature type="binding site" evidence="4">
    <location>
        <position position="133"/>
    </location>
    <ligand>
        <name>Zn(2+)</name>
        <dbReference type="ChEBI" id="CHEBI:29105"/>
    </ligand>
</feature>
<name>A0A3N1HJA0_9PSEU</name>
<dbReference type="Gene3D" id="3.40.50.1220">
    <property type="entry name" value="TPP-binding domain"/>
    <property type="match status" value="1"/>
</dbReference>
<comment type="caution">
    <text evidence="6">The sequence shown here is derived from an EMBL/GenBank/DDBJ whole genome shotgun (WGS) entry which is preliminary data.</text>
</comment>